<proteinExistence type="predicted"/>
<dbReference type="PATRIC" id="fig|1348663.4.peg.5996"/>
<dbReference type="RefSeq" id="WP_035867846.1">
    <property type="nucleotide sequence ID" value="NZ_KK853997.1"/>
</dbReference>
<accession>A0A066YKM9</accession>
<dbReference type="Pfam" id="PF07336">
    <property type="entry name" value="ABATE"/>
    <property type="match status" value="1"/>
</dbReference>
<dbReference type="AlphaFoldDB" id="A0A066YKM9"/>
<dbReference type="InterPro" id="IPR023286">
    <property type="entry name" value="ABATE_dom_sf"/>
</dbReference>
<feature type="region of interest" description="Disordered" evidence="1">
    <location>
        <begin position="206"/>
        <end position="225"/>
    </location>
</feature>
<gene>
    <name evidence="3" type="ORF">KCH_61970</name>
</gene>
<dbReference type="InterPro" id="IPR021005">
    <property type="entry name" value="Znf_CGNR"/>
</dbReference>
<dbReference type="Proteomes" id="UP000027178">
    <property type="component" value="Unassembled WGS sequence"/>
</dbReference>
<dbReference type="InterPro" id="IPR010852">
    <property type="entry name" value="ABATE"/>
</dbReference>
<evidence type="ECO:0000313" key="3">
    <source>
        <dbReference type="EMBL" id="KDN82043.1"/>
    </source>
</evidence>
<dbReference type="PANTHER" id="PTHR35525:SF3">
    <property type="entry name" value="BLL6575 PROTEIN"/>
    <property type="match status" value="1"/>
</dbReference>
<evidence type="ECO:0000259" key="2">
    <source>
        <dbReference type="Pfam" id="PF11706"/>
    </source>
</evidence>
<evidence type="ECO:0000313" key="4">
    <source>
        <dbReference type="Proteomes" id="UP000027178"/>
    </source>
</evidence>
<dbReference type="PANTHER" id="PTHR35525">
    <property type="entry name" value="BLL6575 PROTEIN"/>
    <property type="match status" value="1"/>
</dbReference>
<protein>
    <recommendedName>
        <fullName evidence="2">Zinc finger CGNR domain-containing protein</fullName>
    </recommendedName>
</protein>
<keyword evidence="4" id="KW-1185">Reference proteome</keyword>
<dbReference type="eggNOG" id="COG5516">
    <property type="taxonomic scope" value="Bacteria"/>
</dbReference>
<reference evidence="3 4" key="1">
    <citation type="submission" date="2014-05" db="EMBL/GenBank/DDBJ databases">
        <title>Draft Genome Sequence of Kitasatospora cheerisanensis KCTC 2395.</title>
        <authorList>
            <person name="Nam D.H."/>
        </authorList>
    </citation>
    <scope>NUCLEOTIDE SEQUENCE [LARGE SCALE GENOMIC DNA]</scope>
    <source>
        <strain evidence="3 4">KCTC 2395</strain>
    </source>
</reference>
<dbReference type="EMBL" id="JNBY01000126">
    <property type="protein sequence ID" value="KDN82043.1"/>
    <property type="molecule type" value="Genomic_DNA"/>
</dbReference>
<dbReference type="Pfam" id="PF11706">
    <property type="entry name" value="zf-CGNR"/>
    <property type="match status" value="1"/>
</dbReference>
<evidence type="ECO:0000256" key="1">
    <source>
        <dbReference type="SAM" id="MobiDB-lite"/>
    </source>
</evidence>
<comment type="caution">
    <text evidence="3">The sequence shown here is derived from an EMBL/GenBank/DDBJ whole genome shotgun (WGS) entry which is preliminary data.</text>
</comment>
<dbReference type="HOGENOM" id="CLU_087298_3_0_11"/>
<feature type="domain" description="Zinc finger CGNR" evidence="2">
    <location>
        <begin position="173"/>
        <end position="216"/>
    </location>
</feature>
<organism evidence="3 4">
    <name type="scientific">Kitasatospora cheerisanensis KCTC 2395</name>
    <dbReference type="NCBI Taxonomy" id="1348663"/>
    <lineage>
        <taxon>Bacteria</taxon>
        <taxon>Bacillati</taxon>
        <taxon>Actinomycetota</taxon>
        <taxon>Actinomycetes</taxon>
        <taxon>Kitasatosporales</taxon>
        <taxon>Streptomycetaceae</taxon>
        <taxon>Kitasatospora</taxon>
    </lineage>
</organism>
<name>A0A066YKM9_9ACTN</name>
<sequence>MAGTVRAHTFEGRDLLAGHLVLDLVNTVTARDAEPVDRLDGYPRLLEWAALTGEFDPAALADLRQMAEADPAGAARALDRVRELREAVHELVTALLGAALPDEALLGAGGPAPAAAVERVEAHGKRAVAAARLTVRGGTPRWEAGVETSELDFLAHDLALRAFDLLRSAPWQRVRFCPGMRCGWLFIDKSRGGGRRWCSMATCGNSAKGRTHYRRKRDTAGEPRP</sequence>
<dbReference type="Gene3D" id="1.10.3300.10">
    <property type="entry name" value="Jann2411-like domain"/>
    <property type="match status" value="1"/>
</dbReference>
<dbReference type="SUPFAM" id="SSF160904">
    <property type="entry name" value="Jann2411-like"/>
    <property type="match status" value="1"/>
</dbReference>
<dbReference type="OrthoDB" id="123307at2"/>